<dbReference type="InterPro" id="IPR036397">
    <property type="entry name" value="RNaseH_sf"/>
</dbReference>
<protein>
    <recommendedName>
        <fullName evidence="1">Gfd2/YDR514C-like C-terminal domain-containing protein</fullName>
    </recommendedName>
</protein>
<evidence type="ECO:0000259" key="1">
    <source>
        <dbReference type="Pfam" id="PF21762"/>
    </source>
</evidence>
<feature type="domain" description="Gfd2/YDR514C-like C-terminal" evidence="1">
    <location>
        <begin position="138"/>
        <end position="314"/>
    </location>
</feature>
<dbReference type="AlphaFoldDB" id="A0AAE0TU40"/>
<organism evidence="2 3">
    <name type="scientific">Recurvomyces mirabilis</name>
    <dbReference type="NCBI Taxonomy" id="574656"/>
    <lineage>
        <taxon>Eukaryota</taxon>
        <taxon>Fungi</taxon>
        <taxon>Dikarya</taxon>
        <taxon>Ascomycota</taxon>
        <taxon>Pezizomycotina</taxon>
        <taxon>Dothideomycetes</taxon>
        <taxon>Dothideomycetidae</taxon>
        <taxon>Mycosphaerellales</taxon>
        <taxon>Teratosphaeriaceae</taxon>
        <taxon>Recurvomyces</taxon>
    </lineage>
</organism>
<dbReference type="Proteomes" id="UP001274830">
    <property type="component" value="Unassembled WGS sequence"/>
</dbReference>
<dbReference type="InterPro" id="IPR048519">
    <property type="entry name" value="Gfd2/YDR514C-like_C"/>
</dbReference>
<accession>A0AAE0TU40</accession>
<dbReference type="PANTHER" id="PTHR28083">
    <property type="entry name" value="GOOD FOR FULL DBP5 ACTIVITY PROTEIN 2"/>
    <property type="match status" value="1"/>
</dbReference>
<dbReference type="InterPro" id="IPR040151">
    <property type="entry name" value="Gfd2/YDR514C-like"/>
</dbReference>
<evidence type="ECO:0000313" key="3">
    <source>
        <dbReference type="Proteomes" id="UP001274830"/>
    </source>
</evidence>
<evidence type="ECO:0000313" key="2">
    <source>
        <dbReference type="EMBL" id="KAK3671086.1"/>
    </source>
</evidence>
<gene>
    <name evidence="2" type="ORF">LTR78_009047</name>
</gene>
<dbReference type="InterPro" id="IPR012337">
    <property type="entry name" value="RNaseH-like_sf"/>
</dbReference>
<dbReference type="Pfam" id="PF21762">
    <property type="entry name" value="DEDDh_C"/>
    <property type="match status" value="1"/>
</dbReference>
<sequence length="373" mass="42018">MTMMGCLKINITSQTSKNIMPSFVMEEAHLVPPHTVTFYHYKQVWYRGALRSMLREKYGNERKAYYDTYQPAQAPTDSRILACQKNSMALLRKDERRMMCQFWDAKGRCAILEWLQRRLAAANEPDPYLANGAHEDPVLVSIDFESTTWYECGIKEFGVITLDTRDLFQAGDHLPTLHSLNYIFSKHCSRRKFLFGDSQRLGKECIRDLIVDSLTIPETLPGMSGVRRVILVGHGIGNELRCMQDLGLPLHSQPMVVGAIDTLKLAADVLGRSFSLERLVMRLGISLNRNLAGAADQLHCAGNDANYTLRVLLALLEIQLQKMFEPKSPPAVAACVTLGAIARAGIPTMPSYLAREDEDESDFELGETFMEHD</sequence>
<proteinExistence type="predicted"/>
<dbReference type="GO" id="GO:0005634">
    <property type="term" value="C:nucleus"/>
    <property type="evidence" value="ECO:0007669"/>
    <property type="project" value="TreeGrafter"/>
</dbReference>
<reference evidence="2" key="1">
    <citation type="submission" date="2023-07" db="EMBL/GenBank/DDBJ databases">
        <title>Black Yeasts Isolated from many extreme environments.</title>
        <authorList>
            <person name="Coleine C."/>
            <person name="Stajich J.E."/>
            <person name="Selbmann L."/>
        </authorList>
    </citation>
    <scope>NUCLEOTIDE SEQUENCE</scope>
    <source>
        <strain evidence="2">CCFEE 5485</strain>
    </source>
</reference>
<comment type="caution">
    <text evidence="2">The sequence shown here is derived from an EMBL/GenBank/DDBJ whole genome shotgun (WGS) entry which is preliminary data.</text>
</comment>
<keyword evidence="3" id="KW-1185">Reference proteome</keyword>
<dbReference type="PANTHER" id="PTHR28083:SF1">
    <property type="entry name" value="GOOD FOR FULL DBP5 ACTIVITY PROTEIN 2"/>
    <property type="match status" value="1"/>
</dbReference>
<dbReference type="GO" id="GO:0003676">
    <property type="term" value="F:nucleic acid binding"/>
    <property type="evidence" value="ECO:0007669"/>
    <property type="project" value="InterPro"/>
</dbReference>
<dbReference type="EMBL" id="JAUTXT010000047">
    <property type="protein sequence ID" value="KAK3671086.1"/>
    <property type="molecule type" value="Genomic_DNA"/>
</dbReference>
<name>A0AAE0TU40_9PEZI</name>
<dbReference type="Gene3D" id="3.30.420.10">
    <property type="entry name" value="Ribonuclease H-like superfamily/Ribonuclease H"/>
    <property type="match status" value="1"/>
</dbReference>
<dbReference type="SUPFAM" id="SSF53098">
    <property type="entry name" value="Ribonuclease H-like"/>
    <property type="match status" value="1"/>
</dbReference>